<evidence type="ECO:0000259" key="15">
    <source>
        <dbReference type="PROSITE" id="PS51164"/>
    </source>
</evidence>
<dbReference type="PRINTS" id="PR00911">
    <property type="entry name" value="GLHYDRLASE11"/>
</dbReference>
<keyword evidence="10 11" id="KW-0624">Polysaccharide degradation</keyword>
<evidence type="ECO:0000256" key="10">
    <source>
        <dbReference type="ARBA" id="ARBA00023326"/>
    </source>
</evidence>
<dbReference type="Gene3D" id="2.60.120.180">
    <property type="match status" value="1"/>
</dbReference>
<evidence type="ECO:0000256" key="14">
    <source>
        <dbReference type="SAM" id="SignalP"/>
    </source>
</evidence>
<reference evidence="17 18" key="1">
    <citation type="journal article" date="2020" name="ISME J.">
        <title>Uncovering the hidden diversity of litter-decomposition mechanisms in mushroom-forming fungi.</title>
        <authorList>
            <person name="Floudas D."/>
            <person name="Bentzer J."/>
            <person name="Ahren D."/>
            <person name="Johansson T."/>
            <person name="Persson P."/>
            <person name="Tunlid A."/>
        </authorList>
    </citation>
    <scope>NUCLEOTIDE SEQUENCE [LARGE SCALE GENOMIC DNA]</scope>
    <source>
        <strain evidence="17 18">CBS 101986</strain>
    </source>
</reference>
<accession>A0A8H5BT89</accession>
<evidence type="ECO:0000256" key="3">
    <source>
        <dbReference type="ARBA" id="ARBA00007792"/>
    </source>
</evidence>
<dbReference type="GO" id="GO:0005576">
    <property type="term" value="C:extracellular region"/>
    <property type="evidence" value="ECO:0007669"/>
    <property type="project" value="InterPro"/>
</dbReference>
<dbReference type="InterPro" id="IPR013319">
    <property type="entry name" value="GH11/12"/>
</dbReference>
<evidence type="ECO:0000256" key="4">
    <source>
        <dbReference type="ARBA" id="ARBA00012590"/>
    </source>
</evidence>
<dbReference type="Proteomes" id="UP000567179">
    <property type="component" value="Unassembled WGS sequence"/>
</dbReference>
<name>A0A8H5BT89_9AGAR</name>
<evidence type="ECO:0000313" key="17">
    <source>
        <dbReference type="EMBL" id="KAF5328666.1"/>
    </source>
</evidence>
<dbReference type="UniPathway" id="UPA00114"/>
<sequence>MKLSGSLFVLCSAAVALASPFRFGNETETLERRLTLTSSSTGTSGGYYYSLWEQNNSGVTMNIGTGTYSLTWSSSSQDVVAGIGWMPGKAQTVTYSGTFNPGGNSYLALYGWTTNPLVEYYICDNFGTYNPSTGTTHMGTVSSDGSTYDIYKTVRTNAPSISGTATFNQYWSVRQNHRTGGTINTGTHFNAWKNLGMTMGSFNYQILATEGYGSSGSSSITLSAGGGSSSSSTPTSSSSSPSSSPTSGGGGGGGGGGGTAAHYDQCGGQGWTGPTTCASPYTCKYSNPFYSQCL</sequence>
<evidence type="ECO:0000256" key="7">
    <source>
        <dbReference type="ARBA" id="ARBA00022801"/>
    </source>
</evidence>
<proteinExistence type="inferred from homology"/>
<feature type="domain" description="CBM1" evidence="15">
    <location>
        <begin position="258"/>
        <end position="294"/>
    </location>
</feature>
<comment type="similarity">
    <text evidence="3 11 12">Belongs to the glycosyl hydrolase 11 (cellulase G) family.</text>
</comment>
<dbReference type="InterPro" id="IPR035971">
    <property type="entry name" value="CBD_sf"/>
</dbReference>
<dbReference type="GO" id="GO:0030248">
    <property type="term" value="F:cellulose binding"/>
    <property type="evidence" value="ECO:0007669"/>
    <property type="project" value="InterPro"/>
</dbReference>
<dbReference type="InterPro" id="IPR013320">
    <property type="entry name" value="ConA-like_dom_sf"/>
</dbReference>
<dbReference type="SMART" id="SM00236">
    <property type="entry name" value="fCBD"/>
    <property type="match status" value="1"/>
</dbReference>
<dbReference type="SUPFAM" id="SSF57180">
    <property type="entry name" value="Cellulose-binding domain"/>
    <property type="match status" value="1"/>
</dbReference>
<dbReference type="PROSITE" id="PS00777">
    <property type="entry name" value="GH11_2"/>
    <property type="match status" value="1"/>
</dbReference>
<dbReference type="InterPro" id="IPR033119">
    <property type="entry name" value="GH11_AS_2"/>
</dbReference>
<comment type="caution">
    <text evidence="17">The sequence shown here is derived from an EMBL/GenBank/DDBJ whole genome shotgun (WGS) entry which is preliminary data.</text>
</comment>
<dbReference type="PANTHER" id="PTHR46828">
    <property type="entry name" value="ENDO-1,4-BETA-XYLANASE A-RELATED"/>
    <property type="match status" value="1"/>
</dbReference>
<dbReference type="Pfam" id="PF00734">
    <property type="entry name" value="CBM_1"/>
    <property type="match status" value="1"/>
</dbReference>
<keyword evidence="18" id="KW-1185">Reference proteome</keyword>
<keyword evidence="7 11" id="KW-0378">Hydrolase</keyword>
<feature type="active site" description="Nucleophile" evidence="11">
    <location>
        <position position="119"/>
    </location>
</feature>
<dbReference type="FunFam" id="2.60.120.180:FF:000001">
    <property type="entry name" value="Endo-1,4-beta-xylanase"/>
    <property type="match status" value="1"/>
</dbReference>
<keyword evidence="6 14" id="KW-0732">Signal</keyword>
<dbReference type="AlphaFoldDB" id="A0A8H5BT89"/>
<dbReference type="SUPFAM" id="SSF49899">
    <property type="entry name" value="Concanavalin A-like lectins/glucanases"/>
    <property type="match status" value="1"/>
</dbReference>
<feature type="domain" description="GH11" evidence="16">
    <location>
        <begin position="35"/>
        <end position="223"/>
    </location>
</feature>
<dbReference type="InterPro" id="IPR000254">
    <property type="entry name" value="CBD"/>
</dbReference>
<dbReference type="GO" id="GO:0031176">
    <property type="term" value="F:endo-1,4-beta-xylanase activity"/>
    <property type="evidence" value="ECO:0007669"/>
    <property type="project" value="UniProtKB-UniRule"/>
</dbReference>
<dbReference type="InterPro" id="IPR033123">
    <property type="entry name" value="GH11_dom"/>
</dbReference>
<evidence type="ECO:0000256" key="8">
    <source>
        <dbReference type="ARBA" id="ARBA00023277"/>
    </source>
</evidence>
<evidence type="ECO:0000259" key="16">
    <source>
        <dbReference type="PROSITE" id="PS51761"/>
    </source>
</evidence>
<dbReference type="PROSITE" id="PS51164">
    <property type="entry name" value="CBM1_2"/>
    <property type="match status" value="1"/>
</dbReference>
<dbReference type="GO" id="GO:0045493">
    <property type="term" value="P:xylan catabolic process"/>
    <property type="evidence" value="ECO:0007669"/>
    <property type="project" value="UniProtKB-UniRule"/>
</dbReference>
<keyword evidence="9 11" id="KW-0326">Glycosidase</keyword>
<dbReference type="PROSITE" id="PS51761">
    <property type="entry name" value="GH11_3"/>
    <property type="match status" value="1"/>
</dbReference>
<dbReference type="OrthoDB" id="2115822at2759"/>
<feature type="compositionally biased region" description="Gly residues" evidence="13">
    <location>
        <begin position="247"/>
        <end position="258"/>
    </location>
</feature>
<feature type="region of interest" description="Disordered" evidence="13">
    <location>
        <begin position="218"/>
        <end position="258"/>
    </location>
</feature>
<gene>
    <name evidence="17" type="ORF">D9619_011510</name>
</gene>
<feature type="active site" description="Proton donor" evidence="11">
    <location>
        <position position="210"/>
    </location>
</feature>
<feature type="compositionally biased region" description="Low complexity" evidence="13">
    <location>
        <begin position="218"/>
        <end position="246"/>
    </location>
</feature>
<evidence type="ECO:0000256" key="1">
    <source>
        <dbReference type="ARBA" id="ARBA00000681"/>
    </source>
</evidence>
<organism evidence="17 18">
    <name type="scientific">Psilocybe cf. subviscida</name>
    <dbReference type="NCBI Taxonomy" id="2480587"/>
    <lineage>
        <taxon>Eukaryota</taxon>
        <taxon>Fungi</taxon>
        <taxon>Dikarya</taxon>
        <taxon>Basidiomycota</taxon>
        <taxon>Agaricomycotina</taxon>
        <taxon>Agaricomycetes</taxon>
        <taxon>Agaricomycetidae</taxon>
        <taxon>Agaricales</taxon>
        <taxon>Agaricineae</taxon>
        <taxon>Strophariaceae</taxon>
        <taxon>Psilocybe</taxon>
    </lineage>
</organism>
<comment type="catalytic activity">
    <reaction evidence="1 11 12">
        <text>Endohydrolysis of (1-&gt;4)-beta-D-xylosidic linkages in xylans.</text>
        <dbReference type="EC" id="3.2.1.8"/>
    </reaction>
</comment>
<keyword evidence="8 11" id="KW-0119">Carbohydrate metabolism</keyword>
<evidence type="ECO:0000313" key="18">
    <source>
        <dbReference type="Proteomes" id="UP000567179"/>
    </source>
</evidence>
<evidence type="ECO:0000256" key="13">
    <source>
        <dbReference type="SAM" id="MobiDB-lite"/>
    </source>
</evidence>
<evidence type="ECO:0000256" key="6">
    <source>
        <dbReference type="ARBA" id="ARBA00022729"/>
    </source>
</evidence>
<evidence type="ECO:0000256" key="9">
    <source>
        <dbReference type="ARBA" id="ARBA00023295"/>
    </source>
</evidence>
<feature type="chain" id="PRO_5034395897" description="Endo-1,4-beta-xylanase" evidence="14">
    <location>
        <begin position="19"/>
        <end position="294"/>
    </location>
</feature>
<evidence type="ECO:0000256" key="2">
    <source>
        <dbReference type="ARBA" id="ARBA00004851"/>
    </source>
</evidence>
<evidence type="ECO:0000256" key="11">
    <source>
        <dbReference type="PROSITE-ProRule" id="PRU01097"/>
    </source>
</evidence>
<evidence type="ECO:0000256" key="12">
    <source>
        <dbReference type="RuleBase" id="RU362015"/>
    </source>
</evidence>
<dbReference type="PROSITE" id="PS00562">
    <property type="entry name" value="CBM1_1"/>
    <property type="match status" value="1"/>
</dbReference>
<dbReference type="EC" id="3.2.1.8" evidence="4 11"/>
<keyword evidence="5 11" id="KW-0858">Xylan degradation</keyword>
<dbReference type="PANTHER" id="PTHR46828:SF2">
    <property type="entry name" value="ENDO-1,4-BETA-XYLANASE A-RELATED"/>
    <property type="match status" value="1"/>
</dbReference>
<dbReference type="EMBL" id="JAACJJ010000003">
    <property type="protein sequence ID" value="KAF5328666.1"/>
    <property type="molecule type" value="Genomic_DNA"/>
</dbReference>
<dbReference type="Pfam" id="PF00457">
    <property type="entry name" value="Glyco_hydro_11"/>
    <property type="match status" value="1"/>
</dbReference>
<evidence type="ECO:0000256" key="5">
    <source>
        <dbReference type="ARBA" id="ARBA00022651"/>
    </source>
</evidence>
<feature type="signal peptide" evidence="14">
    <location>
        <begin position="1"/>
        <end position="18"/>
    </location>
</feature>
<dbReference type="InterPro" id="IPR001137">
    <property type="entry name" value="Glyco_hydro_11"/>
</dbReference>
<comment type="pathway">
    <text evidence="2 11 12">Glycan degradation; xylan degradation.</text>
</comment>
<protein>
    <recommendedName>
        <fullName evidence="4 11">Endo-1,4-beta-xylanase</fullName>
        <ecNumber evidence="4 11">3.2.1.8</ecNumber>
    </recommendedName>
</protein>